<protein>
    <submittedName>
        <fullName evidence="2">Uncharacterized protein</fullName>
    </submittedName>
</protein>
<keyword evidence="3" id="KW-1185">Reference proteome</keyword>
<keyword evidence="1" id="KW-0812">Transmembrane</keyword>
<reference evidence="2 3" key="1">
    <citation type="submission" date="2016-07" db="EMBL/GenBank/DDBJ databases">
        <title>Pervasive Adenine N6-methylation of Active Genes in Fungi.</title>
        <authorList>
            <consortium name="DOE Joint Genome Institute"/>
            <person name="Mondo S.J."/>
            <person name="Dannebaum R.O."/>
            <person name="Kuo R.C."/>
            <person name="Labutti K."/>
            <person name="Haridas S."/>
            <person name="Kuo A."/>
            <person name="Salamov A."/>
            <person name="Ahrendt S.R."/>
            <person name="Lipzen A."/>
            <person name="Sullivan W."/>
            <person name="Andreopoulos W.B."/>
            <person name="Clum A."/>
            <person name="Lindquist E."/>
            <person name="Daum C."/>
            <person name="Ramamoorthy G.K."/>
            <person name="Gryganskyi A."/>
            <person name="Culley D."/>
            <person name="Magnuson J.K."/>
            <person name="James T.Y."/>
            <person name="O'Malley M.A."/>
            <person name="Stajich J.E."/>
            <person name="Spatafora J.W."/>
            <person name="Visel A."/>
            <person name="Grigoriev I.V."/>
        </authorList>
    </citation>
    <scope>NUCLEOTIDE SEQUENCE [LARGE SCALE GENOMIC DNA]</scope>
    <source>
        <strain evidence="2 3">NRRL 2496</strain>
    </source>
</reference>
<keyword evidence="1" id="KW-1133">Transmembrane helix</keyword>
<evidence type="ECO:0000313" key="3">
    <source>
        <dbReference type="Proteomes" id="UP000242180"/>
    </source>
</evidence>
<evidence type="ECO:0000313" key="2">
    <source>
        <dbReference type="EMBL" id="ORY92297.1"/>
    </source>
</evidence>
<dbReference type="InParanoid" id="A0A1X2H3A6"/>
<gene>
    <name evidence="2" type="ORF">BCR43DRAFT_498133</name>
</gene>
<sequence length="96" mass="10968">MSSTSFPRVDDHTRQHTTIGPKTVRYVIFVYAVNDKMETFKQRYATERRDSMYGNAKWMQATSSASFIFLLFFAAFPRVLGGNWSVCCHILCCPAG</sequence>
<evidence type="ECO:0000256" key="1">
    <source>
        <dbReference type="SAM" id="Phobius"/>
    </source>
</evidence>
<organism evidence="2 3">
    <name type="scientific">Syncephalastrum racemosum</name>
    <name type="common">Filamentous fungus</name>
    <dbReference type="NCBI Taxonomy" id="13706"/>
    <lineage>
        <taxon>Eukaryota</taxon>
        <taxon>Fungi</taxon>
        <taxon>Fungi incertae sedis</taxon>
        <taxon>Mucoromycota</taxon>
        <taxon>Mucoromycotina</taxon>
        <taxon>Mucoromycetes</taxon>
        <taxon>Mucorales</taxon>
        <taxon>Syncephalastraceae</taxon>
        <taxon>Syncephalastrum</taxon>
    </lineage>
</organism>
<proteinExistence type="predicted"/>
<keyword evidence="1" id="KW-0472">Membrane</keyword>
<dbReference type="AlphaFoldDB" id="A0A1X2H3A6"/>
<feature type="transmembrane region" description="Helical" evidence="1">
    <location>
        <begin position="58"/>
        <end position="76"/>
    </location>
</feature>
<dbReference type="Proteomes" id="UP000242180">
    <property type="component" value="Unassembled WGS sequence"/>
</dbReference>
<name>A0A1X2H3A6_SYNRA</name>
<comment type="caution">
    <text evidence="2">The sequence shown here is derived from an EMBL/GenBank/DDBJ whole genome shotgun (WGS) entry which is preliminary data.</text>
</comment>
<accession>A0A1X2H3A6</accession>
<dbReference type="EMBL" id="MCGN01000010">
    <property type="protein sequence ID" value="ORY92297.1"/>
    <property type="molecule type" value="Genomic_DNA"/>
</dbReference>